<protein>
    <submittedName>
        <fullName evidence="1">Uncharacterized protein</fullName>
    </submittedName>
</protein>
<accession>A0A381RK20</accession>
<gene>
    <name evidence="1" type="ORF">METZ01_LOCUS45039</name>
</gene>
<dbReference type="Pfam" id="PF19649">
    <property type="entry name" value="DUF6152"/>
    <property type="match status" value="1"/>
</dbReference>
<name>A0A381RK20_9ZZZZ</name>
<reference evidence="1" key="1">
    <citation type="submission" date="2018-05" db="EMBL/GenBank/DDBJ databases">
        <authorList>
            <person name="Lanie J.A."/>
            <person name="Ng W.-L."/>
            <person name="Kazmierczak K.M."/>
            <person name="Andrzejewski T.M."/>
            <person name="Davidsen T.M."/>
            <person name="Wayne K.J."/>
            <person name="Tettelin H."/>
            <person name="Glass J.I."/>
            <person name="Rusch D."/>
            <person name="Podicherti R."/>
            <person name="Tsui H.-C.T."/>
            <person name="Winkler M.E."/>
        </authorList>
    </citation>
    <scope>NUCLEOTIDE SEQUENCE</scope>
</reference>
<proteinExistence type="predicted"/>
<organism evidence="1">
    <name type="scientific">marine metagenome</name>
    <dbReference type="NCBI Taxonomy" id="408172"/>
    <lineage>
        <taxon>unclassified sequences</taxon>
        <taxon>metagenomes</taxon>
        <taxon>ecological metagenomes</taxon>
    </lineage>
</organism>
<evidence type="ECO:0000313" key="1">
    <source>
        <dbReference type="EMBL" id="SUZ92185.1"/>
    </source>
</evidence>
<dbReference type="InterPro" id="IPR046150">
    <property type="entry name" value="DUF6152"/>
</dbReference>
<sequence length="336" mass="37694">MRKVRLVAKAVGVLLAMQVTTVLGHHSHASLDPNDVRVVSGVVTSYSWTYPHVYIKVEAPNLSGNVVEYSIELIHPGGMSARGWNKDTFKPGDRITWEGRHDRNKSRAYAGLEWAERNGVRVGQDMEGNDQPIIPSSDFTGMWNRGPNQFTYSPPPGWPLTERGQALVDGFSEDQNPILECNDPGPPKSMILPYTHLVSYLDEKTLIIERDMMEGSRVIHLDQNSQPGPSSKFGHSIGWFENGDLIIETSGFTPDLWGTHTGIDSSEQKRIRERLRLVDNGLGIEIEITVTDPVYLSEPKTFTHRWIKTIDREVIRAPCTLESAKLFIEAGYSVEE</sequence>
<dbReference type="AlphaFoldDB" id="A0A381RK20"/>
<dbReference type="EMBL" id="UINC01002038">
    <property type="protein sequence ID" value="SUZ92185.1"/>
    <property type="molecule type" value="Genomic_DNA"/>
</dbReference>